<dbReference type="InterPro" id="IPR037396">
    <property type="entry name" value="FMN_HAD"/>
</dbReference>
<dbReference type="Pfam" id="PF01070">
    <property type="entry name" value="FMN_dh"/>
    <property type="match status" value="1"/>
</dbReference>
<dbReference type="GO" id="GO:0016491">
    <property type="term" value="F:oxidoreductase activity"/>
    <property type="evidence" value="ECO:0007669"/>
    <property type="project" value="UniProtKB-KW"/>
</dbReference>
<dbReference type="InterPro" id="IPR000262">
    <property type="entry name" value="FMN-dep_DH"/>
</dbReference>
<dbReference type="PANTHER" id="PTHR10578">
    <property type="entry name" value="S -2-HYDROXY-ACID OXIDASE-RELATED"/>
    <property type="match status" value="1"/>
</dbReference>
<dbReference type="VEuPathDB" id="VectorBase:LOC119186108"/>
<comment type="cofactor">
    <cofactor evidence="1">
        <name>FMN</name>
        <dbReference type="ChEBI" id="CHEBI:58210"/>
    </cofactor>
</comment>
<organism evidence="4 5">
    <name type="scientific">Rhipicephalus microplus</name>
    <name type="common">Cattle tick</name>
    <name type="synonym">Boophilus microplus</name>
    <dbReference type="NCBI Taxonomy" id="6941"/>
    <lineage>
        <taxon>Eukaryota</taxon>
        <taxon>Metazoa</taxon>
        <taxon>Ecdysozoa</taxon>
        <taxon>Arthropoda</taxon>
        <taxon>Chelicerata</taxon>
        <taxon>Arachnida</taxon>
        <taxon>Acari</taxon>
        <taxon>Parasitiformes</taxon>
        <taxon>Ixodida</taxon>
        <taxon>Ixodoidea</taxon>
        <taxon>Ixodidae</taxon>
        <taxon>Rhipicephalinae</taxon>
        <taxon>Rhipicephalus</taxon>
        <taxon>Boophilus</taxon>
    </lineage>
</organism>
<evidence type="ECO:0000259" key="3">
    <source>
        <dbReference type="PROSITE" id="PS51349"/>
    </source>
</evidence>
<dbReference type="Gene3D" id="3.20.20.70">
    <property type="entry name" value="Aldolase class I"/>
    <property type="match status" value="1"/>
</dbReference>
<keyword evidence="2" id="KW-0560">Oxidoreductase</keyword>
<protein>
    <recommendedName>
        <fullName evidence="3">FMN hydroxy acid dehydrogenase domain-containing protein</fullName>
    </recommendedName>
</protein>
<dbReference type="PANTHER" id="PTHR10578:SF149">
    <property type="entry name" value="2-HYDROXYACID OXIDASE 2"/>
    <property type="match status" value="1"/>
</dbReference>
<reference evidence="4" key="1">
    <citation type="journal article" date="2020" name="Cell">
        <title>Large-Scale Comparative Analyses of Tick Genomes Elucidate Their Genetic Diversity and Vector Capacities.</title>
        <authorList>
            <consortium name="Tick Genome and Microbiome Consortium (TIGMIC)"/>
            <person name="Jia N."/>
            <person name="Wang J."/>
            <person name="Shi W."/>
            <person name="Du L."/>
            <person name="Sun Y."/>
            <person name="Zhan W."/>
            <person name="Jiang J.F."/>
            <person name="Wang Q."/>
            <person name="Zhang B."/>
            <person name="Ji P."/>
            <person name="Bell-Sakyi L."/>
            <person name="Cui X.M."/>
            <person name="Yuan T.T."/>
            <person name="Jiang B.G."/>
            <person name="Yang W.F."/>
            <person name="Lam T.T."/>
            <person name="Chang Q.C."/>
            <person name="Ding S.J."/>
            <person name="Wang X.J."/>
            <person name="Zhu J.G."/>
            <person name="Ruan X.D."/>
            <person name="Zhao L."/>
            <person name="Wei J.T."/>
            <person name="Ye R.Z."/>
            <person name="Que T.C."/>
            <person name="Du C.H."/>
            <person name="Zhou Y.H."/>
            <person name="Cheng J.X."/>
            <person name="Dai P.F."/>
            <person name="Guo W.B."/>
            <person name="Han X.H."/>
            <person name="Huang E.J."/>
            <person name="Li L.F."/>
            <person name="Wei W."/>
            <person name="Gao Y.C."/>
            <person name="Liu J.Z."/>
            <person name="Shao H.Z."/>
            <person name="Wang X."/>
            <person name="Wang C.C."/>
            <person name="Yang T.C."/>
            <person name="Huo Q.B."/>
            <person name="Li W."/>
            <person name="Chen H.Y."/>
            <person name="Chen S.E."/>
            <person name="Zhou L.G."/>
            <person name="Ni X.B."/>
            <person name="Tian J.H."/>
            <person name="Sheng Y."/>
            <person name="Liu T."/>
            <person name="Pan Y.S."/>
            <person name="Xia L.Y."/>
            <person name="Li J."/>
            <person name="Zhao F."/>
            <person name="Cao W.C."/>
        </authorList>
    </citation>
    <scope>NUCLEOTIDE SEQUENCE</scope>
    <source>
        <strain evidence="4">Rmic-2018</strain>
    </source>
</reference>
<dbReference type="AlphaFoldDB" id="A0A9J6ETQ9"/>
<evidence type="ECO:0000256" key="1">
    <source>
        <dbReference type="ARBA" id="ARBA00001917"/>
    </source>
</evidence>
<accession>A0A9J6ETQ9</accession>
<proteinExistence type="predicted"/>
<evidence type="ECO:0000256" key="2">
    <source>
        <dbReference type="ARBA" id="ARBA00023002"/>
    </source>
</evidence>
<name>A0A9J6ETQ9_RHIMP</name>
<evidence type="ECO:0000313" key="5">
    <source>
        <dbReference type="Proteomes" id="UP000821866"/>
    </source>
</evidence>
<dbReference type="InterPro" id="IPR013785">
    <property type="entry name" value="Aldolase_TIM"/>
</dbReference>
<dbReference type="Proteomes" id="UP000821866">
    <property type="component" value="Chromosome 10"/>
</dbReference>
<comment type="caution">
    <text evidence="4">The sequence shown here is derived from an EMBL/GenBank/DDBJ whole genome shotgun (WGS) entry which is preliminary data.</text>
</comment>
<dbReference type="EMBL" id="JABSTU010000002">
    <property type="protein sequence ID" value="KAH8037875.1"/>
    <property type="molecule type" value="Genomic_DNA"/>
</dbReference>
<reference evidence="4" key="2">
    <citation type="submission" date="2021-09" db="EMBL/GenBank/DDBJ databases">
        <authorList>
            <person name="Jia N."/>
            <person name="Wang J."/>
            <person name="Shi W."/>
            <person name="Du L."/>
            <person name="Sun Y."/>
            <person name="Zhan W."/>
            <person name="Jiang J."/>
            <person name="Wang Q."/>
            <person name="Zhang B."/>
            <person name="Ji P."/>
            <person name="Sakyi L.B."/>
            <person name="Cui X."/>
            <person name="Yuan T."/>
            <person name="Jiang B."/>
            <person name="Yang W."/>
            <person name="Lam T.T.-Y."/>
            <person name="Chang Q."/>
            <person name="Ding S."/>
            <person name="Wang X."/>
            <person name="Zhu J."/>
            <person name="Ruan X."/>
            <person name="Zhao L."/>
            <person name="Wei J."/>
            <person name="Que T."/>
            <person name="Du C."/>
            <person name="Cheng J."/>
            <person name="Dai P."/>
            <person name="Han X."/>
            <person name="Huang E."/>
            <person name="Gao Y."/>
            <person name="Liu J."/>
            <person name="Shao H."/>
            <person name="Ye R."/>
            <person name="Li L."/>
            <person name="Wei W."/>
            <person name="Wang X."/>
            <person name="Wang C."/>
            <person name="Huo Q."/>
            <person name="Li W."/>
            <person name="Guo W."/>
            <person name="Chen H."/>
            <person name="Chen S."/>
            <person name="Zhou L."/>
            <person name="Zhou L."/>
            <person name="Ni X."/>
            <person name="Tian J."/>
            <person name="Zhou Y."/>
            <person name="Sheng Y."/>
            <person name="Liu T."/>
            <person name="Pan Y."/>
            <person name="Xia L."/>
            <person name="Li J."/>
            <person name="Zhao F."/>
            <person name="Cao W."/>
        </authorList>
    </citation>
    <scope>NUCLEOTIDE SEQUENCE</scope>
    <source>
        <strain evidence="4">Rmic-2018</strain>
        <tissue evidence="4">Larvae</tissue>
    </source>
</reference>
<sequence>MIVSAMSTATMEDIRASAPECLLWQQMYIFKNRSLTESMIRRAEHQGFGAIVVTVDSPVTGQAVSLGKHMFVLPDGLRNVSQEYHQVRGVQSGTRPVVGHRVGQAE</sequence>
<gene>
    <name evidence="4" type="ORF">HPB51_018363</name>
</gene>
<feature type="domain" description="FMN hydroxy acid dehydrogenase" evidence="3">
    <location>
        <begin position="1"/>
        <end position="106"/>
    </location>
</feature>
<dbReference type="SUPFAM" id="SSF51395">
    <property type="entry name" value="FMN-linked oxidoreductases"/>
    <property type="match status" value="1"/>
</dbReference>
<dbReference type="PROSITE" id="PS51349">
    <property type="entry name" value="FMN_HYDROXY_ACID_DH_2"/>
    <property type="match status" value="1"/>
</dbReference>
<keyword evidence="5" id="KW-1185">Reference proteome</keyword>
<evidence type="ECO:0000313" key="4">
    <source>
        <dbReference type="EMBL" id="KAH8037875.1"/>
    </source>
</evidence>